<dbReference type="PANTHER" id="PTHR42877:SF5">
    <property type="entry name" value="L-ORNITHINE N(5)-MONOOXYGENASE-RELATED"/>
    <property type="match status" value="1"/>
</dbReference>
<evidence type="ECO:0000256" key="1">
    <source>
        <dbReference type="ARBA" id="ARBA00010139"/>
    </source>
</evidence>
<evidence type="ECO:0000313" key="5">
    <source>
        <dbReference type="EMBL" id="KAG9241803.1"/>
    </source>
</evidence>
<name>A0A9P7YZ41_9HELO</name>
<evidence type="ECO:0000256" key="3">
    <source>
        <dbReference type="ARBA" id="ARBA00022827"/>
    </source>
</evidence>
<comment type="similarity">
    <text evidence="1">Belongs to the FAD-binding monooxygenase family.</text>
</comment>
<gene>
    <name evidence="5" type="ORF">BJ878DRAFT_518774</name>
</gene>
<protein>
    <recommendedName>
        <fullName evidence="7">Monooxygenase</fullName>
    </recommendedName>
</protein>
<keyword evidence="6" id="KW-1185">Reference proteome</keyword>
<evidence type="ECO:0008006" key="7">
    <source>
        <dbReference type="Google" id="ProtNLM"/>
    </source>
</evidence>
<dbReference type="AlphaFoldDB" id="A0A9P7YZ41"/>
<dbReference type="Proteomes" id="UP000887226">
    <property type="component" value="Unassembled WGS sequence"/>
</dbReference>
<dbReference type="GO" id="GO:0050660">
    <property type="term" value="F:flavin adenine dinucleotide binding"/>
    <property type="evidence" value="ECO:0007669"/>
    <property type="project" value="InterPro"/>
</dbReference>
<keyword evidence="3" id="KW-0274">FAD</keyword>
<comment type="caution">
    <text evidence="5">The sequence shown here is derived from an EMBL/GenBank/DDBJ whole genome shotgun (WGS) entry which is preliminary data.</text>
</comment>
<evidence type="ECO:0000256" key="2">
    <source>
        <dbReference type="ARBA" id="ARBA00022630"/>
    </source>
</evidence>
<evidence type="ECO:0000256" key="4">
    <source>
        <dbReference type="ARBA" id="ARBA00023002"/>
    </source>
</evidence>
<dbReference type="GO" id="GO:0004499">
    <property type="term" value="F:N,N-dimethylaniline monooxygenase activity"/>
    <property type="evidence" value="ECO:0007669"/>
    <property type="project" value="InterPro"/>
</dbReference>
<reference evidence="5" key="1">
    <citation type="journal article" date="2021" name="IMA Fungus">
        <title>Genomic characterization of three marine fungi, including Emericellopsis atlantica sp. nov. with signatures of a generalist lifestyle and marine biomass degradation.</title>
        <authorList>
            <person name="Hagestad O.C."/>
            <person name="Hou L."/>
            <person name="Andersen J.H."/>
            <person name="Hansen E.H."/>
            <person name="Altermark B."/>
            <person name="Li C."/>
            <person name="Kuhnert E."/>
            <person name="Cox R.J."/>
            <person name="Crous P.W."/>
            <person name="Spatafora J.W."/>
            <person name="Lail K."/>
            <person name="Amirebrahimi M."/>
            <person name="Lipzen A."/>
            <person name="Pangilinan J."/>
            <person name="Andreopoulos W."/>
            <person name="Hayes R.D."/>
            <person name="Ng V."/>
            <person name="Grigoriev I.V."/>
            <person name="Jackson S.A."/>
            <person name="Sutton T.D.S."/>
            <person name="Dobson A.D.W."/>
            <person name="Rama T."/>
        </authorList>
    </citation>
    <scope>NUCLEOTIDE SEQUENCE</scope>
    <source>
        <strain evidence="5">TRa3180A</strain>
    </source>
</reference>
<dbReference type="OrthoDB" id="74360at2759"/>
<accession>A0A9P7YZ41</accession>
<sequence length="496" mass="57033">MSTLYNDVVIIGAGFSGINLACQLQRKLNFSDYVIYDRGHDLGGTWSSNRYPGCGVDIPAIFYSLSWFPNAKFTSIFPPQEEILEYLRQVALRHNVIPHIKLRTEWKSARWLEKTSRWQIVVQNIENGESFVHEAKILVSAVGGYTNAKYPTLHGIDKFKGPVVHTAKWDQAYDLEGRNVVIIGNGCSASQVIPAIIDEVGSITQFIRSPQYYVPMPNFCISRLWRTLFQYTPLLLMLTRWFVFWILETALTQFYKDKNGQRARQKSVRISENYVRKSAPERYWPLLSPQYDLGCKRRILDHKYIKSLHNPKMLLTKDSVVSVRSNSVLSASGKEYFADFIILATGFEFTQWQADSVFGRKGLSLKQHWDEFGGIEAYKTIAMNEFPNLFYILGPNSGRGHTSVLYSIECSVDLVINVARPILEGRAASIEVRKDAETEWCKTVQEALRETVLTRSCLNQFSDPKTGWNFFSYPFSSVRLWLGTRFPVKSHWNYKK</sequence>
<proteinExistence type="inferred from homology"/>
<dbReference type="Pfam" id="PF00743">
    <property type="entry name" value="FMO-like"/>
    <property type="match status" value="1"/>
</dbReference>
<evidence type="ECO:0000313" key="6">
    <source>
        <dbReference type="Proteomes" id="UP000887226"/>
    </source>
</evidence>
<dbReference type="InterPro" id="IPR051209">
    <property type="entry name" value="FAD-bind_Monooxygenase_sf"/>
</dbReference>
<dbReference type="EMBL" id="MU254153">
    <property type="protein sequence ID" value="KAG9241803.1"/>
    <property type="molecule type" value="Genomic_DNA"/>
</dbReference>
<dbReference type="InterPro" id="IPR020946">
    <property type="entry name" value="Flavin_mOase-like"/>
</dbReference>
<dbReference type="Gene3D" id="3.50.50.60">
    <property type="entry name" value="FAD/NAD(P)-binding domain"/>
    <property type="match status" value="2"/>
</dbReference>
<keyword evidence="2" id="KW-0285">Flavoprotein</keyword>
<dbReference type="GO" id="GO:0050661">
    <property type="term" value="F:NADP binding"/>
    <property type="evidence" value="ECO:0007669"/>
    <property type="project" value="InterPro"/>
</dbReference>
<dbReference type="PANTHER" id="PTHR42877">
    <property type="entry name" value="L-ORNITHINE N(5)-MONOOXYGENASE-RELATED"/>
    <property type="match status" value="1"/>
</dbReference>
<organism evidence="5 6">
    <name type="scientific">Calycina marina</name>
    <dbReference type="NCBI Taxonomy" id="1763456"/>
    <lineage>
        <taxon>Eukaryota</taxon>
        <taxon>Fungi</taxon>
        <taxon>Dikarya</taxon>
        <taxon>Ascomycota</taxon>
        <taxon>Pezizomycotina</taxon>
        <taxon>Leotiomycetes</taxon>
        <taxon>Helotiales</taxon>
        <taxon>Pezizellaceae</taxon>
        <taxon>Calycina</taxon>
    </lineage>
</organism>
<dbReference type="InterPro" id="IPR036188">
    <property type="entry name" value="FAD/NAD-bd_sf"/>
</dbReference>
<dbReference type="SUPFAM" id="SSF51905">
    <property type="entry name" value="FAD/NAD(P)-binding domain"/>
    <property type="match status" value="2"/>
</dbReference>
<keyword evidence="4" id="KW-0560">Oxidoreductase</keyword>